<reference evidence="1" key="2">
    <citation type="journal article" date="2023" name="Microbiol Resour">
        <title>Decontamination and Annotation of the Draft Genome Sequence of the Oomycete Lagenidium giganteum ARSEF 373.</title>
        <authorList>
            <person name="Morgan W.R."/>
            <person name="Tartar A."/>
        </authorList>
    </citation>
    <scope>NUCLEOTIDE SEQUENCE</scope>
    <source>
        <strain evidence="1">ARSEF 373</strain>
    </source>
</reference>
<evidence type="ECO:0000313" key="2">
    <source>
        <dbReference type="Proteomes" id="UP001146120"/>
    </source>
</evidence>
<gene>
    <name evidence="1" type="ORF">N0F65_001665</name>
</gene>
<comment type="caution">
    <text evidence="1">The sequence shown here is derived from an EMBL/GenBank/DDBJ whole genome shotgun (WGS) entry which is preliminary data.</text>
</comment>
<reference evidence="1" key="1">
    <citation type="submission" date="2022-11" db="EMBL/GenBank/DDBJ databases">
        <authorList>
            <person name="Morgan W.R."/>
            <person name="Tartar A."/>
        </authorList>
    </citation>
    <scope>NUCLEOTIDE SEQUENCE</scope>
    <source>
        <strain evidence="1">ARSEF 373</strain>
    </source>
</reference>
<dbReference type="AlphaFoldDB" id="A0AAV2YZ92"/>
<sequence length="28" mass="3224">MQNKTHITKVMILCAIARPRNGWNGKKN</sequence>
<evidence type="ECO:0000313" key="1">
    <source>
        <dbReference type="EMBL" id="DAZ99480.1"/>
    </source>
</evidence>
<organism evidence="1 2">
    <name type="scientific">Lagenidium giganteum</name>
    <dbReference type="NCBI Taxonomy" id="4803"/>
    <lineage>
        <taxon>Eukaryota</taxon>
        <taxon>Sar</taxon>
        <taxon>Stramenopiles</taxon>
        <taxon>Oomycota</taxon>
        <taxon>Peronosporomycetes</taxon>
        <taxon>Pythiales</taxon>
        <taxon>Pythiaceae</taxon>
    </lineage>
</organism>
<dbReference type="EMBL" id="DAKRPA010000082">
    <property type="protein sequence ID" value="DAZ99480.1"/>
    <property type="molecule type" value="Genomic_DNA"/>
</dbReference>
<accession>A0AAV2YZ92</accession>
<dbReference type="Proteomes" id="UP001146120">
    <property type="component" value="Unassembled WGS sequence"/>
</dbReference>
<proteinExistence type="predicted"/>
<name>A0AAV2YZ92_9STRA</name>
<protein>
    <submittedName>
        <fullName evidence="1">Uncharacterized protein</fullName>
    </submittedName>
</protein>
<keyword evidence="2" id="KW-1185">Reference proteome</keyword>